<organism evidence="1 2">
    <name type="scientific">Crenobacter cavernae</name>
    <dbReference type="NCBI Taxonomy" id="2290923"/>
    <lineage>
        <taxon>Bacteria</taxon>
        <taxon>Pseudomonadati</taxon>
        <taxon>Pseudomonadota</taxon>
        <taxon>Betaproteobacteria</taxon>
        <taxon>Neisseriales</taxon>
        <taxon>Neisseriaceae</taxon>
        <taxon>Crenobacter</taxon>
    </lineage>
</organism>
<evidence type="ECO:0008006" key="3">
    <source>
        <dbReference type="Google" id="ProtNLM"/>
    </source>
</evidence>
<dbReference type="AlphaFoldDB" id="A0A345Y6N9"/>
<protein>
    <recommendedName>
        <fullName evidence="3">RNA helicase</fullName>
    </recommendedName>
</protein>
<reference evidence="1 2" key="1">
    <citation type="submission" date="2018-07" db="EMBL/GenBank/DDBJ databases">
        <title>Crenobacter cavernae sp. nov., isolated from a karst cave.</title>
        <authorList>
            <person name="Zhu H."/>
        </authorList>
    </citation>
    <scope>NUCLEOTIDE SEQUENCE [LARGE SCALE GENOMIC DNA]</scope>
    <source>
        <strain evidence="1 2">K1W11S-77</strain>
    </source>
</reference>
<dbReference type="Proteomes" id="UP000254537">
    <property type="component" value="Chromosome"/>
</dbReference>
<dbReference type="EMBL" id="CP031337">
    <property type="protein sequence ID" value="AXK39591.1"/>
    <property type="molecule type" value="Genomic_DNA"/>
</dbReference>
<accession>A0A345Y6N9</accession>
<proteinExistence type="predicted"/>
<name>A0A345Y6N9_9NEIS</name>
<evidence type="ECO:0000313" key="2">
    <source>
        <dbReference type="Proteomes" id="UP000254537"/>
    </source>
</evidence>
<dbReference type="Gene3D" id="3.40.50.450">
    <property type="match status" value="1"/>
</dbReference>
<evidence type="ECO:0000313" key="1">
    <source>
        <dbReference type="EMBL" id="AXK39591.1"/>
    </source>
</evidence>
<gene>
    <name evidence="1" type="ORF">DWG20_09125</name>
</gene>
<dbReference type="OrthoDB" id="9816036at2"/>
<sequence>MENFVTKEAGKMICGVVMPISSIDGCNESHWADVLEIISEAIEDAGFESNLVSNADDVGIIHKRIIQNLYDNPIVVCDVSGKNPNVMFELGMRLAFDKPTIIIKDDRTSYSFDTSAIEHLEYPRDLRFSKITEFKEKLSQKLRATYEKSTTDANYTTFLKHFGEFTVAKIEKKEVSGQEFIIDELRSIRMAMRRLERVGLKDMIPNESSFRNRRIKGDIDICFSDRSDEAISEAVNIASSHPAIDTVFVEEREPGHRHLIANIKPGYDANILDIEKMLGAYGRPRRRPQSKTPAIG</sequence>
<dbReference type="KEGG" id="ccah:DWG20_09125"/>